<keyword evidence="3" id="KW-1185">Reference proteome</keyword>
<dbReference type="InterPro" id="IPR036388">
    <property type="entry name" value="WH-like_DNA-bd_sf"/>
</dbReference>
<dbReference type="PANTHER" id="PTHR33221">
    <property type="entry name" value="WINGED HELIX-TURN-HELIX TRANSCRIPTIONAL REGULATOR, RRF2 FAMILY"/>
    <property type="match status" value="1"/>
</dbReference>
<dbReference type="SUPFAM" id="SSF46785">
    <property type="entry name" value="Winged helix' DNA-binding domain"/>
    <property type="match status" value="1"/>
</dbReference>
<dbReference type="PANTHER" id="PTHR33221:SF4">
    <property type="entry name" value="HTH-TYPE TRANSCRIPTIONAL REPRESSOR NSRR"/>
    <property type="match status" value="1"/>
</dbReference>
<dbReference type="InterPro" id="IPR036390">
    <property type="entry name" value="WH_DNA-bd_sf"/>
</dbReference>
<evidence type="ECO:0000313" key="2">
    <source>
        <dbReference type="EMBL" id="MCE0743637.1"/>
    </source>
</evidence>
<gene>
    <name evidence="2" type="ORF">LWC05_06975</name>
</gene>
<evidence type="ECO:0000313" key="3">
    <source>
        <dbReference type="Proteomes" id="UP001521074"/>
    </source>
</evidence>
<dbReference type="Gene3D" id="1.10.10.10">
    <property type="entry name" value="Winged helix-like DNA-binding domain superfamily/Winged helix DNA-binding domain"/>
    <property type="match status" value="1"/>
</dbReference>
<comment type="caution">
    <text evidence="2">The sequence shown here is derived from an EMBL/GenBank/DDBJ whole genome shotgun (WGS) entry which is preliminary data.</text>
</comment>
<dbReference type="RefSeq" id="WP_173573153.1">
    <property type="nucleotide sequence ID" value="NZ_JAAABN010000003.1"/>
</dbReference>
<dbReference type="NCBIfam" id="TIGR00738">
    <property type="entry name" value="rrf2_super"/>
    <property type="match status" value="1"/>
</dbReference>
<protein>
    <submittedName>
        <fullName evidence="2">Rrf2 family transcriptional regulator</fullName>
    </submittedName>
</protein>
<keyword evidence="1" id="KW-0238">DNA-binding</keyword>
<dbReference type="InterPro" id="IPR000944">
    <property type="entry name" value="Tscrpt_reg_Rrf2"/>
</dbReference>
<dbReference type="EMBL" id="JAJSOJ010000018">
    <property type="protein sequence ID" value="MCE0743637.1"/>
    <property type="molecule type" value="Genomic_DNA"/>
</dbReference>
<dbReference type="PROSITE" id="PS51197">
    <property type="entry name" value="HTH_RRF2_2"/>
    <property type="match status" value="1"/>
</dbReference>
<accession>A0ABS8VYI3</accession>
<evidence type="ECO:0000256" key="1">
    <source>
        <dbReference type="ARBA" id="ARBA00023125"/>
    </source>
</evidence>
<dbReference type="Proteomes" id="UP001521074">
    <property type="component" value="Unassembled WGS sequence"/>
</dbReference>
<proteinExistence type="predicted"/>
<reference evidence="2 3" key="1">
    <citation type="submission" date="2021-12" db="EMBL/GenBank/DDBJ databases">
        <title>Genome sequence of Acetobacter sicerae DmPark20a_162.</title>
        <authorList>
            <person name="Chaston J.M."/>
        </authorList>
    </citation>
    <scope>NUCLEOTIDE SEQUENCE [LARGE SCALE GENOMIC DNA]</scope>
    <source>
        <strain evidence="2 3">DmPark20a_162</strain>
    </source>
</reference>
<sequence length="171" mass="19139">MRLTLHTDYALRALIFLTWTTDRLASIREIATTYGISENHLVKIVHKLGQQGFIETVRGRNGGIRLARDASQIYVGDVVRVTEEGLDAVPSAKKGQSAEEPGRLLPQSRFREVVNVALKAFMAVLDETRLSDLIFDEQKQMLGIATSPRSRLFKQDESREEVVRIASTTVA</sequence>
<name>A0ABS8VYI3_9PROT</name>
<dbReference type="Pfam" id="PF02082">
    <property type="entry name" value="Rrf2"/>
    <property type="match status" value="1"/>
</dbReference>
<organism evidence="2 3">
    <name type="scientific">Acetobacter sicerae</name>
    <dbReference type="NCBI Taxonomy" id="85325"/>
    <lineage>
        <taxon>Bacteria</taxon>
        <taxon>Pseudomonadati</taxon>
        <taxon>Pseudomonadota</taxon>
        <taxon>Alphaproteobacteria</taxon>
        <taxon>Acetobacterales</taxon>
        <taxon>Acetobacteraceae</taxon>
        <taxon>Acetobacter</taxon>
    </lineage>
</organism>